<dbReference type="AlphaFoldDB" id="A0A484WDU5"/>
<accession>A0A484WDU5</accession>
<feature type="compositionally biased region" description="Polar residues" evidence="1">
    <location>
        <begin position="1"/>
        <end position="23"/>
    </location>
</feature>
<evidence type="ECO:0000313" key="3">
    <source>
        <dbReference type="Proteomes" id="UP000351155"/>
    </source>
</evidence>
<proteinExistence type="predicted"/>
<reference evidence="2 3" key="1">
    <citation type="submission" date="2019-03" db="EMBL/GenBank/DDBJ databases">
        <authorList>
            <consortium name="Pathogen Informatics"/>
        </authorList>
    </citation>
    <scope>NUCLEOTIDE SEQUENCE [LARGE SCALE GENOMIC DNA]</scope>
    <source>
        <strain evidence="2 3">NCTC12126</strain>
    </source>
</reference>
<protein>
    <submittedName>
        <fullName evidence="2">PTS system mannose/fructose/sorbose family transporter subunit IID</fullName>
    </submittedName>
</protein>
<feature type="region of interest" description="Disordered" evidence="1">
    <location>
        <begin position="1"/>
        <end position="24"/>
    </location>
</feature>
<dbReference type="Proteomes" id="UP000351155">
    <property type="component" value="Unassembled WGS sequence"/>
</dbReference>
<name>A0A484WDU5_9ENTR</name>
<gene>
    <name evidence="2" type="ORF">NCTC12126_00398</name>
</gene>
<dbReference type="EMBL" id="CAADIW010000003">
    <property type="protein sequence ID" value="VFS09017.1"/>
    <property type="molecule type" value="Genomic_DNA"/>
</dbReference>
<sequence length="35" mass="3808">MASNHTTLPDVTESETSLLTGVNENIYEDQQIGLS</sequence>
<evidence type="ECO:0000256" key="1">
    <source>
        <dbReference type="SAM" id="MobiDB-lite"/>
    </source>
</evidence>
<evidence type="ECO:0000313" key="2">
    <source>
        <dbReference type="EMBL" id="VFS09017.1"/>
    </source>
</evidence>
<organism evidence="2 3">
    <name type="scientific">Enterobacter cancerogenus</name>
    <dbReference type="NCBI Taxonomy" id="69218"/>
    <lineage>
        <taxon>Bacteria</taxon>
        <taxon>Pseudomonadati</taxon>
        <taxon>Pseudomonadota</taxon>
        <taxon>Gammaproteobacteria</taxon>
        <taxon>Enterobacterales</taxon>
        <taxon>Enterobacteriaceae</taxon>
        <taxon>Enterobacter</taxon>
        <taxon>Enterobacter cloacae complex</taxon>
    </lineage>
</organism>